<name>A0A1F5E777_9BACT</name>
<feature type="domain" description="GIY-YIG" evidence="2">
    <location>
        <begin position="1"/>
        <end position="75"/>
    </location>
</feature>
<dbReference type="Pfam" id="PF01541">
    <property type="entry name" value="GIY-YIG"/>
    <property type="match status" value="1"/>
</dbReference>
<evidence type="ECO:0000313" key="3">
    <source>
        <dbReference type="EMBL" id="OGD63252.1"/>
    </source>
</evidence>
<accession>A0A1F5E777</accession>
<dbReference type="EMBL" id="MEZY01000037">
    <property type="protein sequence ID" value="OGD63252.1"/>
    <property type="molecule type" value="Genomic_DNA"/>
</dbReference>
<dbReference type="PANTHER" id="PTHR34477">
    <property type="entry name" value="UPF0213 PROTEIN YHBQ"/>
    <property type="match status" value="1"/>
</dbReference>
<organism evidence="3 4">
    <name type="scientific">Candidatus Berkelbacteria bacterium RIFOXYA2_FULL_43_10</name>
    <dbReference type="NCBI Taxonomy" id="1797472"/>
    <lineage>
        <taxon>Bacteria</taxon>
        <taxon>Candidatus Berkelbacteria</taxon>
    </lineage>
</organism>
<sequence>MHYVYVIYDKILMKYYVGYSKDVVARFAEHKRGNVATTSKFKSLELVYMEGCISKKDAQRRERELKTGFGRGYIKKRIRN</sequence>
<gene>
    <name evidence="3" type="ORF">A2215_04660</name>
</gene>
<protein>
    <recommendedName>
        <fullName evidence="2">GIY-YIG domain-containing protein</fullName>
    </recommendedName>
</protein>
<dbReference type="SMART" id="SM00465">
    <property type="entry name" value="GIYc"/>
    <property type="match status" value="1"/>
</dbReference>
<dbReference type="Proteomes" id="UP000178583">
    <property type="component" value="Unassembled WGS sequence"/>
</dbReference>
<evidence type="ECO:0000259" key="2">
    <source>
        <dbReference type="PROSITE" id="PS50164"/>
    </source>
</evidence>
<dbReference type="PROSITE" id="PS50164">
    <property type="entry name" value="GIY_YIG"/>
    <property type="match status" value="1"/>
</dbReference>
<dbReference type="InterPro" id="IPR000305">
    <property type="entry name" value="GIY-YIG_endonuc"/>
</dbReference>
<evidence type="ECO:0000256" key="1">
    <source>
        <dbReference type="ARBA" id="ARBA00007435"/>
    </source>
</evidence>
<dbReference type="InterPro" id="IPR050190">
    <property type="entry name" value="UPF0213_domain"/>
</dbReference>
<reference evidence="3 4" key="1">
    <citation type="journal article" date="2016" name="Nat. Commun.">
        <title>Thousands of microbial genomes shed light on interconnected biogeochemical processes in an aquifer system.</title>
        <authorList>
            <person name="Anantharaman K."/>
            <person name="Brown C.T."/>
            <person name="Hug L.A."/>
            <person name="Sharon I."/>
            <person name="Castelle C.J."/>
            <person name="Probst A.J."/>
            <person name="Thomas B.C."/>
            <person name="Singh A."/>
            <person name="Wilkins M.J."/>
            <person name="Karaoz U."/>
            <person name="Brodie E.L."/>
            <person name="Williams K.H."/>
            <person name="Hubbard S.S."/>
            <person name="Banfield J.F."/>
        </authorList>
    </citation>
    <scope>NUCLEOTIDE SEQUENCE [LARGE SCALE GENOMIC DNA]</scope>
</reference>
<evidence type="ECO:0000313" key="4">
    <source>
        <dbReference type="Proteomes" id="UP000178583"/>
    </source>
</evidence>
<comment type="caution">
    <text evidence="3">The sequence shown here is derived from an EMBL/GenBank/DDBJ whole genome shotgun (WGS) entry which is preliminary data.</text>
</comment>
<dbReference type="Gene3D" id="3.40.1440.10">
    <property type="entry name" value="GIY-YIG endonuclease"/>
    <property type="match status" value="1"/>
</dbReference>
<dbReference type="InterPro" id="IPR035901">
    <property type="entry name" value="GIY-YIG_endonuc_sf"/>
</dbReference>
<dbReference type="PANTHER" id="PTHR34477:SF1">
    <property type="entry name" value="UPF0213 PROTEIN YHBQ"/>
    <property type="match status" value="1"/>
</dbReference>
<comment type="similarity">
    <text evidence="1">Belongs to the UPF0213 family.</text>
</comment>
<dbReference type="SUPFAM" id="SSF82771">
    <property type="entry name" value="GIY-YIG endonuclease"/>
    <property type="match status" value="1"/>
</dbReference>
<proteinExistence type="inferred from homology"/>
<dbReference type="STRING" id="1797472.A2215_04660"/>
<dbReference type="AlphaFoldDB" id="A0A1F5E777"/>